<organism evidence="1 2">
    <name type="scientific">Leptosphaeria maculans (strain JN3 / isolate v23.1.3 / race Av1-4-5-6-7-8)</name>
    <name type="common">Blackleg fungus</name>
    <name type="synonym">Phoma lingam</name>
    <dbReference type="NCBI Taxonomy" id="985895"/>
    <lineage>
        <taxon>Eukaryota</taxon>
        <taxon>Fungi</taxon>
        <taxon>Dikarya</taxon>
        <taxon>Ascomycota</taxon>
        <taxon>Pezizomycotina</taxon>
        <taxon>Dothideomycetes</taxon>
        <taxon>Pleosporomycetidae</taxon>
        <taxon>Pleosporales</taxon>
        <taxon>Pleosporineae</taxon>
        <taxon>Leptosphaeriaceae</taxon>
        <taxon>Plenodomus</taxon>
        <taxon>Plenodomus lingam/Leptosphaeria maculans species complex</taxon>
    </lineage>
</organism>
<name>E5ACV6_LEPMJ</name>
<protein>
    <submittedName>
        <fullName evidence="1">Predicted protein</fullName>
    </submittedName>
</protein>
<dbReference type="EMBL" id="FP929139">
    <property type="protein sequence ID" value="CBY02308.1"/>
    <property type="molecule type" value="Genomic_DNA"/>
</dbReference>
<sequence>MEVVQGELPTIRVGNLGLEPHDVFPDSLGTVPVIPHRNPNCASDQSAPLLYGC</sequence>
<dbReference type="Proteomes" id="UP000002668">
    <property type="component" value="Genome"/>
</dbReference>
<keyword evidence="2" id="KW-1185">Reference proteome</keyword>
<dbReference type="VEuPathDB" id="FungiDB:LEMA_uP010950.1"/>
<accession>E5ACV6</accession>
<proteinExistence type="predicted"/>
<gene>
    <name evidence="1" type="ORF">LEMA_uP010950.1</name>
</gene>
<dbReference type="HOGENOM" id="CLU_3069165_0_0_1"/>
<dbReference type="AlphaFoldDB" id="E5ACV6"/>
<reference evidence="2" key="1">
    <citation type="journal article" date="2011" name="Nat. Commun.">
        <title>Effector diversification within compartments of the Leptosphaeria maculans genome affected by Repeat-Induced Point mutations.</title>
        <authorList>
            <person name="Rouxel T."/>
            <person name="Grandaubert J."/>
            <person name="Hane J.K."/>
            <person name="Hoede C."/>
            <person name="van de Wouw A.P."/>
            <person name="Couloux A."/>
            <person name="Dominguez V."/>
            <person name="Anthouard V."/>
            <person name="Bally P."/>
            <person name="Bourras S."/>
            <person name="Cozijnsen A.J."/>
            <person name="Ciuffetti L.M."/>
            <person name="Degrave A."/>
            <person name="Dilmaghani A."/>
            <person name="Duret L."/>
            <person name="Fudal I."/>
            <person name="Goodwin S.B."/>
            <person name="Gout L."/>
            <person name="Glaser N."/>
            <person name="Linglin J."/>
            <person name="Kema G.H.J."/>
            <person name="Lapalu N."/>
            <person name="Lawrence C.B."/>
            <person name="May K."/>
            <person name="Meyer M."/>
            <person name="Ollivier B."/>
            <person name="Poulain J."/>
            <person name="Schoch C.L."/>
            <person name="Simon A."/>
            <person name="Spatafora J.W."/>
            <person name="Stachowiak A."/>
            <person name="Turgeon B.G."/>
            <person name="Tyler B.M."/>
            <person name="Vincent D."/>
            <person name="Weissenbach J."/>
            <person name="Amselem J."/>
            <person name="Quesneville H."/>
            <person name="Oliver R.P."/>
            <person name="Wincker P."/>
            <person name="Balesdent M.-H."/>
            <person name="Howlett B.J."/>
        </authorList>
    </citation>
    <scope>NUCLEOTIDE SEQUENCE [LARGE SCALE GENOMIC DNA]</scope>
    <source>
        <strain evidence="2">JN3 / isolate v23.1.3 / race Av1-4-5-6-7-8</strain>
    </source>
</reference>
<dbReference type="InParanoid" id="E5ACV6"/>
<evidence type="ECO:0000313" key="1">
    <source>
        <dbReference type="EMBL" id="CBY02308.1"/>
    </source>
</evidence>
<evidence type="ECO:0000313" key="2">
    <source>
        <dbReference type="Proteomes" id="UP000002668"/>
    </source>
</evidence>